<gene>
    <name evidence="1" type="primary">arpin</name>
</gene>
<dbReference type="InterPro" id="IPR029625">
    <property type="entry name" value="FAM169"/>
</dbReference>
<organism evidence="1 2">
    <name type="scientific">Astyanax mexicanus</name>
    <name type="common">Blind cave fish</name>
    <name type="synonym">Astyanax fasciatus mexicanus</name>
    <dbReference type="NCBI Taxonomy" id="7994"/>
    <lineage>
        <taxon>Eukaryota</taxon>
        <taxon>Metazoa</taxon>
        <taxon>Chordata</taxon>
        <taxon>Craniata</taxon>
        <taxon>Vertebrata</taxon>
        <taxon>Euteleostomi</taxon>
        <taxon>Actinopterygii</taxon>
        <taxon>Neopterygii</taxon>
        <taxon>Teleostei</taxon>
        <taxon>Ostariophysi</taxon>
        <taxon>Characiformes</taxon>
        <taxon>Characoidei</taxon>
        <taxon>Acestrorhamphidae</taxon>
        <taxon>Acestrorhamphinae</taxon>
        <taxon>Astyanax</taxon>
    </lineage>
</organism>
<name>A0A8B9L6Z1_ASTMX</name>
<evidence type="ECO:0008006" key="3">
    <source>
        <dbReference type="Google" id="ProtNLM"/>
    </source>
</evidence>
<dbReference type="Proteomes" id="UP000694621">
    <property type="component" value="Unplaced"/>
</dbReference>
<dbReference type="AlphaFoldDB" id="A0A8B9L6Z1"/>
<dbReference type="SUPFAM" id="SSF55729">
    <property type="entry name" value="Acyl-CoA N-acyltransferases (Nat)"/>
    <property type="match status" value="1"/>
</dbReference>
<dbReference type="PANTHER" id="PTHR22442:SF4">
    <property type="entry name" value="PROTEIN FAM169BP"/>
    <property type="match status" value="1"/>
</dbReference>
<evidence type="ECO:0000313" key="2">
    <source>
        <dbReference type="Proteomes" id="UP000694621"/>
    </source>
</evidence>
<proteinExistence type="predicted"/>
<protein>
    <recommendedName>
        <fullName evidence="3">Family with sequence similarity 169 member B</fullName>
    </recommendedName>
</protein>
<sequence>MESSPNLSVTQQGSRYPVDLPCQDYDELKPDSGKYLSDMQTFNLPSGNKVKVTQENIGQLNLFVDDDPPHSLLALHAPADETQVVAIYLHRKWWPIYEVLKTSSKSRCGLLLVESVMERVILFLLSQIIFGILERPLGENMYFSTHPMREYAKILWQDGEAVGFYTIKKKGSLCDGCTGQSYHLPVLDTVYVRSRWRKNGLGLQMLQDFCSSMPKESAIGISYPISASMFGVCKKYLETHQDQRERLYEVEAPGDWSQRRNVWLSIRLQLHPTQSASSDESPHSSQVMERKLIRPESKVSCPTIVHISLFLMATFLAVTESMPQLCVHCDHLIYAATK</sequence>
<dbReference type="InterPro" id="IPR016181">
    <property type="entry name" value="Acyl_CoA_acyltransferase"/>
</dbReference>
<dbReference type="Ensembl" id="ENSAMXT00005051284.1">
    <property type="protein sequence ID" value="ENSAMXP00005047224.1"/>
    <property type="gene ID" value="ENSAMXG00005021698.1"/>
</dbReference>
<dbReference type="OrthoDB" id="8954808at2759"/>
<reference evidence="1" key="1">
    <citation type="submission" date="2025-08" db="UniProtKB">
        <authorList>
            <consortium name="Ensembl"/>
        </authorList>
    </citation>
    <scope>IDENTIFICATION</scope>
</reference>
<dbReference type="PANTHER" id="PTHR22442">
    <property type="match status" value="1"/>
</dbReference>
<accession>A0A8B9L6Z1</accession>
<dbReference type="CDD" id="cd04301">
    <property type="entry name" value="NAT_SF"/>
    <property type="match status" value="1"/>
</dbReference>
<evidence type="ECO:0000313" key="1">
    <source>
        <dbReference type="Ensembl" id="ENSAMXP00005047224.1"/>
    </source>
</evidence>